<dbReference type="RefSeq" id="WP_025413317.1">
    <property type="nucleotide sequence ID" value="NZ_CP007128.1"/>
</dbReference>
<sequence>MTRGGSLGRATALVALSACCFGSISILTVVGTRAGTSLTNLLLWRYLPAAVVLSVIARRWPSGATARADRRGVVYAIAVGGGGQALVGLLTLSALRWISAATVGFLFYTYPSWVALFAVARGTEHVDRRRAVSLALSFGGIALMVGAPRDAAWPGVALALSGAVSYALYVPFLHRLEAGTSPALASTYVTAGAALVFLVVAAMDGTLSVHLGPTAWGAAATLALVCTVGGFVAFLRGLATLGPVRAAIVSTVEPFWTALLGAAALGQPLTATTVAGGALIAAAVLLLHVAPSTRL</sequence>
<keyword evidence="9" id="KW-1185">Reference proteome</keyword>
<dbReference type="HOGENOM" id="CLU_033863_9_3_0"/>
<feature type="transmembrane region" description="Helical" evidence="6">
    <location>
        <begin position="43"/>
        <end position="60"/>
    </location>
</feature>
<keyword evidence="4 6" id="KW-1133">Transmembrane helix</keyword>
<keyword evidence="5 6" id="KW-0472">Membrane</keyword>
<comment type="subcellular location">
    <subcellularLocation>
        <location evidence="1">Membrane</location>
        <topology evidence="1">Multi-pass membrane protein</topology>
    </subcellularLocation>
</comment>
<organism evidence="8 9">
    <name type="scientific">Gemmatirosa kalamazoonensis</name>
    <dbReference type="NCBI Taxonomy" id="861299"/>
    <lineage>
        <taxon>Bacteria</taxon>
        <taxon>Pseudomonadati</taxon>
        <taxon>Gemmatimonadota</taxon>
        <taxon>Gemmatimonadia</taxon>
        <taxon>Gemmatimonadales</taxon>
        <taxon>Gemmatimonadaceae</taxon>
        <taxon>Gemmatirosa</taxon>
    </lineage>
</organism>
<evidence type="ECO:0000256" key="4">
    <source>
        <dbReference type="ARBA" id="ARBA00022989"/>
    </source>
</evidence>
<feature type="domain" description="EamA" evidence="7">
    <location>
        <begin position="154"/>
        <end position="287"/>
    </location>
</feature>
<protein>
    <recommendedName>
        <fullName evidence="7">EamA domain-containing protein</fullName>
    </recommendedName>
</protein>
<gene>
    <name evidence="8" type="ORF">J421_4347</name>
</gene>
<evidence type="ECO:0000259" key="7">
    <source>
        <dbReference type="Pfam" id="PF00892"/>
    </source>
</evidence>
<feature type="transmembrane region" description="Helical" evidence="6">
    <location>
        <begin position="247"/>
        <end position="265"/>
    </location>
</feature>
<feature type="transmembrane region" description="Helical" evidence="6">
    <location>
        <begin position="72"/>
        <end position="91"/>
    </location>
</feature>
<dbReference type="Pfam" id="PF00892">
    <property type="entry name" value="EamA"/>
    <property type="match status" value="2"/>
</dbReference>
<dbReference type="InterPro" id="IPR037185">
    <property type="entry name" value="EmrE-like"/>
</dbReference>
<feature type="transmembrane region" description="Helical" evidence="6">
    <location>
        <begin position="131"/>
        <end position="147"/>
    </location>
</feature>
<feature type="domain" description="EamA" evidence="7">
    <location>
        <begin position="13"/>
        <end position="145"/>
    </location>
</feature>
<evidence type="ECO:0000313" key="9">
    <source>
        <dbReference type="Proteomes" id="UP000019151"/>
    </source>
</evidence>
<dbReference type="InParanoid" id="W0RLC5"/>
<feature type="transmembrane region" description="Helical" evidence="6">
    <location>
        <begin position="215"/>
        <end position="235"/>
    </location>
</feature>
<dbReference type="EMBL" id="CP007128">
    <property type="protein sequence ID" value="AHG91884.1"/>
    <property type="molecule type" value="Genomic_DNA"/>
</dbReference>
<dbReference type="KEGG" id="gba:J421_4347"/>
<dbReference type="AlphaFoldDB" id="W0RLC5"/>
<feature type="transmembrane region" description="Helical" evidence="6">
    <location>
        <begin position="97"/>
        <end position="119"/>
    </location>
</feature>
<dbReference type="InterPro" id="IPR000620">
    <property type="entry name" value="EamA_dom"/>
</dbReference>
<dbReference type="GO" id="GO:0016020">
    <property type="term" value="C:membrane"/>
    <property type="evidence" value="ECO:0007669"/>
    <property type="project" value="UniProtKB-SubCell"/>
</dbReference>
<dbReference type="OrthoDB" id="9792404at2"/>
<dbReference type="SUPFAM" id="SSF103481">
    <property type="entry name" value="Multidrug resistance efflux transporter EmrE"/>
    <property type="match status" value="2"/>
</dbReference>
<accession>W0RLC5</accession>
<dbReference type="eggNOG" id="COG0697">
    <property type="taxonomic scope" value="Bacteria"/>
</dbReference>
<evidence type="ECO:0000256" key="3">
    <source>
        <dbReference type="ARBA" id="ARBA00022692"/>
    </source>
</evidence>
<evidence type="ECO:0000256" key="2">
    <source>
        <dbReference type="ARBA" id="ARBA00007362"/>
    </source>
</evidence>
<feature type="transmembrane region" description="Helical" evidence="6">
    <location>
        <begin position="184"/>
        <end position="203"/>
    </location>
</feature>
<keyword evidence="3 6" id="KW-0812">Transmembrane</keyword>
<dbReference type="PANTHER" id="PTHR32322">
    <property type="entry name" value="INNER MEMBRANE TRANSPORTER"/>
    <property type="match status" value="1"/>
</dbReference>
<dbReference type="Proteomes" id="UP000019151">
    <property type="component" value="Chromosome"/>
</dbReference>
<dbReference type="FunCoup" id="W0RLC5">
    <property type="interactions" value="27"/>
</dbReference>
<dbReference type="PANTHER" id="PTHR32322:SF2">
    <property type="entry name" value="EAMA DOMAIN-CONTAINING PROTEIN"/>
    <property type="match status" value="1"/>
</dbReference>
<dbReference type="STRING" id="861299.J421_4347"/>
<evidence type="ECO:0000256" key="1">
    <source>
        <dbReference type="ARBA" id="ARBA00004141"/>
    </source>
</evidence>
<name>W0RLC5_9BACT</name>
<feature type="transmembrane region" description="Helical" evidence="6">
    <location>
        <begin position="12"/>
        <end position="31"/>
    </location>
</feature>
<comment type="similarity">
    <text evidence="2">Belongs to the EamA transporter family.</text>
</comment>
<feature type="transmembrane region" description="Helical" evidence="6">
    <location>
        <begin position="153"/>
        <end position="172"/>
    </location>
</feature>
<reference evidence="8 9" key="1">
    <citation type="journal article" date="2014" name="Genome Announc.">
        <title>Genome Sequence and Methylome of Soil Bacterium Gemmatirosa kalamazoonensis KBS708T, a Member of the Rarely Cultivated Gemmatimonadetes Phylum.</title>
        <authorList>
            <person name="Debruyn J.M."/>
            <person name="Radosevich M."/>
            <person name="Wommack K.E."/>
            <person name="Polson S.W."/>
            <person name="Hauser L.J."/>
            <person name="Fawaz M.N."/>
            <person name="Korlach J."/>
            <person name="Tsai Y.C."/>
        </authorList>
    </citation>
    <scope>NUCLEOTIDE SEQUENCE [LARGE SCALE GENOMIC DNA]</scope>
    <source>
        <strain evidence="8 9">KBS708</strain>
    </source>
</reference>
<evidence type="ECO:0000256" key="5">
    <source>
        <dbReference type="ARBA" id="ARBA00023136"/>
    </source>
</evidence>
<feature type="transmembrane region" description="Helical" evidence="6">
    <location>
        <begin position="271"/>
        <end position="290"/>
    </location>
</feature>
<proteinExistence type="inferred from homology"/>
<dbReference type="InterPro" id="IPR050638">
    <property type="entry name" value="AA-Vitamin_Transporters"/>
</dbReference>
<evidence type="ECO:0000256" key="6">
    <source>
        <dbReference type="SAM" id="Phobius"/>
    </source>
</evidence>
<evidence type="ECO:0000313" key="8">
    <source>
        <dbReference type="EMBL" id="AHG91884.1"/>
    </source>
</evidence>